<accession>A0A964FEE1</accession>
<evidence type="ECO:0000313" key="3">
    <source>
        <dbReference type="EMBL" id="MCC0175991.1"/>
    </source>
</evidence>
<dbReference type="InterPro" id="IPR008638">
    <property type="entry name" value="FhaB/CdiA-like_TPS"/>
</dbReference>
<comment type="caution">
    <text evidence="3">The sequence shown here is derived from an EMBL/GenBank/DDBJ whole genome shotgun (WGS) entry which is preliminary data.</text>
</comment>
<dbReference type="Gene3D" id="2.160.20.10">
    <property type="entry name" value="Single-stranded right-handed beta-helix, Pectin lyase-like"/>
    <property type="match status" value="2"/>
</dbReference>
<feature type="compositionally biased region" description="Polar residues" evidence="1">
    <location>
        <begin position="2095"/>
        <end position="2105"/>
    </location>
</feature>
<gene>
    <name evidence="3" type="ORF">I4641_03220</name>
</gene>
<feature type="domain" description="Filamentous haemagglutinin FhaB/tRNA nuclease CdiA-like TPS" evidence="2">
    <location>
        <begin position="59"/>
        <end position="173"/>
    </location>
</feature>
<dbReference type="Proteomes" id="UP000729733">
    <property type="component" value="Unassembled WGS sequence"/>
</dbReference>
<feature type="region of interest" description="Disordered" evidence="1">
    <location>
        <begin position="2080"/>
        <end position="2107"/>
    </location>
</feature>
<proteinExistence type="predicted"/>
<dbReference type="Pfam" id="PF05860">
    <property type="entry name" value="TPS"/>
    <property type="match status" value="2"/>
</dbReference>
<evidence type="ECO:0000259" key="2">
    <source>
        <dbReference type="SMART" id="SM00912"/>
    </source>
</evidence>
<dbReference type="InterPro" id="IPR012334">
    <property type="entry name" value="Pectin_lyas_fold"/>
</dbReference>
<reference evidence="3" key="1">
    <citation type="journal article" date="2021" name="Antonie Van Leeuwenhoek">
        <title>Draft genome and description of Waterburya agarophytonicola gen. nov. sp. nov. (Pleurocapsales, Cyanobacteria): a seaweed symbiont.</title>
        <authorList>
            <person name="Bonthond G."/>
            <person name="Shalygin S."/>
            <person name="Bayer T."/>
            <person name="Weinberger F."/>
        </authorList>
    </citation>
    <scope>NUCLEOTIDE SEQUENCE</scope>
    <source>
        <strain evidence="3">KI4</strain>
    </source>
</reference>
<evidence type="ECO:0000256" key="1">
    <source>
        <dbReference type="SAM" id="MobiDB-lite"/>
    </source>
</evidence>
<dbReference type="InterPro" id="IPR024983">
    <property type="entry name" value="CHAT_dom"/>
</dbReference>
<name>A0A964FEE1_9CYAN</name>
<dbReference type="RefSeq" id="WP_229639026.1">
    <property type="nucleotide sequence ID" value="NZ_JADWDC010000005.1"/>
</dbReference>
<dbReference type="NCBIfam" id="TIGR01901">
    <property type="entry name" value="adhes_NPXG"/>
    <property type="match status" value="2"/>
</dbReference>
<dbReference type="SUPFAM" id="SSF51126">
    <property type="entry name" value="Pectin lyase-like"/>
    <property type="match status" value="2"/>
</dbReference>
<protein>
    <submittedName>
        <fullName evidence="3">CHAT domain-containing protein</fullName>
    </submittedName>
</protein>
<dbReference type="Pfam" id="PF12770">
    <property type="entry name" value="CHAT"/>
    <property type="match status" value="1"/>
</dbReference>
<organism evidence="3 4">
    <name type="scientific">Waterburya agarophytonicola KI4</name>
    <dbReference type="NCBI Taxonomy" id="2874699"/>
    <lineage>
        <taxon>Bacteria</taxon>
        <taxon>Bacillati</taxon>
        <taxon>Cyanobacteriota</taxon>
        <taxon>Cyanophyceae</taxon>
        <taxon>Pleurocapsales</taxon>
        <taxon>Hyellaceae</taxon>
        <taxon>Waterburya</taxon>
        <taxon>Waterburya agarophytonicola</taxon>
    </lineage>
</organism>
<dbReference type="EMBL" id="JADWDC010000005">
    <property type="protein sequence ID" value="MCC0175991.1"/>
    <property type="molecule type" value="Genomic_DNA"/>
</dbReference>
<evidence type="ECO:0000313" key="4">
    <source>
        <dbReference type="Proteomes" id="UP000729733"/>
    </source>
</evidence>
<dbReference type="InterPro" id="IPR011050">
    <property type="entry name" value="Pectin_lyase_fold/virulence"/>
</dbReference>
<sequence>MSRNIEPKYIRFNFQSAKTRIQQERRKFNLLSKAAMFLASIPFTLALAIAPAQAQQIVPNNDGTMTVITEDGNSFNIDGGTLSKDGKNLFHSFQEFGLDAGQIANFLSDPNIQNILGRINGGNPSIINGLIEVTGGNSNLYLMNPSGIVFGNNASLNVPGDFAATTATGIGIGDGFFNAVGANDYLNLEGNPNSFNFSETDAGTIINAGNLEIAKGHNISLTGGNVINTGTIKAPGGNITVAAVPGTNRIRISQEGQILNLEVAVPTDNSGEQLPVKVTDLPNLLRGLPVEVDTGVEVAANDKVTVANSETTIESGDTVAKDITGENITLEADNNISLVESEIIATDDLNIQANNTVLARDSENNPFIAQAGDELTLQGDQKIDVFALNNPDSGLFSGGEMTLRSNNTVDGDARYTAGGDFRIEQLDGTPGNLFSPFDPVVRSLGDVFLQDYTGASLHILAGGQINITGDVIITNPDTVNSITETVTLSDGTTQVEIAGDSQPTLDLRAGIDWSQVPGGLISNSVADESDFSIPPSTLNDATNADIIVSDISFQAADGVLLLTNQYFPNTTLSGGDITTANIRTSDSSDPPTFTGNSGSIFIDSRNDISIGDSFLTDIFTIADNGNSGSVLMRANNNIDILGDIAISNSSGFDAGSVDLAAGGDINIVDNDGDGQNISALSSGTGSNGGDIDLTAGGNIIANGILGLDSGGETAGNITLNAGDDTILSRLDAGGISNSGNINVTSGNNLTVTGSVVTQTGTEGEINLEANNISLQGTQVFGGEITLTGDEIDLPPTTDAVSGLENTLTIQKRSSGQNVVVNATEDNPDSLDLSNEDLNALSDGFSSIIIGQTIEDDTSTLTVNNGNAVFLDPVTFQSGNIVVNGNIEGRDNASVDLNSISIGSTTLNGNVTTQGQPINIIDDNVIVAGNSSLNTTDEGFDGANIDIQGTIDVSDASTGSLDLTAGVGDIILGGTVNVDRLTTNGTGTTSLNGNVTTTRDQTYNTGLSVGQNGEDITLQGNDLNFNAPIELGTGDRNINIIAQNRLDPIESTLDDGDVTFAPEADLNFNGAGNSSLNIEADNSINLGDPTADFDEVTDRLEITDSDPTTPDSLNLTLTGDRDNNNIGEFQANFPFSFVTGGGNVIITSKDELGVYNASLINSGGGNIDLTGNHFGTVGNSEGMEINDSDIISEGGNITLTGTTADDNEGIKIIDSQINSGGGNITLTGTSNGEEGISISSPRSSESVINSAGGDITLTGRTNNFAGIAIQGGDVDDNNGINTTAINAGSGNITLTADEIDLQTSSSTNGGVALLGGNNIFIQPDTSELNIAIAGTSENPDSLDFTIEDIAAIQGDFDVITFGRNDSSGTITIANDLNFNTRLILQSPQPNGTIAVNNNIESSGLVLNAGNDINVNADINSSGDVEITSANGAISTNAINAVANESAAGNISLTSPNAIATGSIDGNGDINIDVNGTSNNTQGLFTTSGTIPGTSTSIRGTNVTIEHGGGNTNPRTEFTVGDATINGTTGNIITSENVNTVTPFPNSFTSTGNTIAILTTDQPPVVPPVVSPTVEGELPIVAANDDTGSVVTAQEDGVTFDLTGGLTSSDPENQNLFHSFSRFDLPQTDQTANFVISNNSINNVLARVSSGDASEINGAIQITGDGNLNLFLINPAGVIFGEQASLNVPADFSVTTVTTANGIGFSEGWFSASGDFSPLNGNPTRIAVTENGAGTIINLADNSVTNAEGVEDLPNDFDLEIPENEAIGAGEITFEGVVETEGNNITAVAENNLNLNSIDSSSEEGEGGDIAIISTNGAIDVSSPLGIYSYTANGDGGDVTLYAKNNIRIIGVASGSSESDGGNIQITSVEGGIDATQEIIIDSDDDGLAETLDLGIFVSGGREKGGDITLKAAQDITTGYIYSGSFGEIDSEVDSESFQGGNVFLQSTRGNIDTSKGVNQAYIDGVVTIANNSPDINPEGTDLTLEPSNIAERLLFDLPQEIRNNADFNLTDTILSGISSFSINNSGAISLTTSTDNRDIVASTINAESNEGDGGDINVTTQRFFRATEQFISLISTLSFEEENEAEETESTSPNPNVSISTLSPDGSSGDIIIRHGGDGETPFTIGNAEVNGTEGNIYSNSFPFSIGDSFLFTEIRSNISIISVDGVRILPTEDDPGEFLSHPPEQQVAVSSSFNPTLNISSIPEAQKTLMKIAEEAAQKPALAYVNFSPAKLNANETAEDSFLNSESCRTAEYQASLGIKQVDTAPSLCIAPQPSDRLELLVITSEGEPIYVPVDVTREEVEKVAEKLYRQVSRPTGRYYKAPAKQMYEWLIGTIENQLEEREIDNLLFIMPPKLRSLPIAALYDAKTDLFLAQKSFNVGFAPSLNLMNTTYRNIQDSAVLAFGASDFESDENQSALPAVEIELSTIKKLRGGKSIMNENFTFDNLKENLGDRRPAIVHLSTHADFNPKDIEDIYIQLYNRKLTLDELKELKLNDPVVDLMVISACRSAFGDNEAELGFGGLAVKAGVKTAIGSLWYVGDTSTSGLMSEFYHQLKTAPTKAEALRKAQQAVIEQQVKSGEDEITTTWGTIPLPEKLQNENNENADWSHPYFWAPFTIIGSPW</sequence>
<feature type="domain" description="Filamentous haemagglutinin FhaB/tRNA nuclease CdiA-like TPS" evidence="2">
    <location>
        <begin position="1580"/>
        <end position="1704"/>
    </location>
</feature>
<keyword evidence="4" id="KW-1185">Reference proteome</keyword>
<dbReference type="SMART" id="SM00912">
    <property type="entry name" value="Haemagg_act"/>
    <property type="match status" value="2"/>
</dbReference>